<dbReference type="Gene3D" id="3.30.40.10">
    <property type="entry name" value="Zinc/RING finger domain, C3HC4 (zinc finger)"/>
    <property type="match status" value="1"/>
</dbReference>
<evidence type="ECO:0000256" key="1">
    <source>
        <dbReference type="ARBA" id="ARBA00022771"/>
    </source>
</evidence>
<dbReference type="PROSITE" id="PS50089">
    <property type="entry name" value="ZF_RING_2"/>
    <property type="match status" value="1"/>
</dbReference>
<keyword evidence="7" id="KW-1185">Reference proteome</keyword>
<dbReference type="GO" id="GO:0048791">
    <property type="term" value="P:calcium ion-regulated exocytosis of neurotransmitter"/>
    <property type="evidence" value="ECO:0007669"/>
    <property type="project" value="TreeGrafter"/>
</dbReference>
<evidence type="ECO:0000256" key="3">
    <source>
        <dbReference type="PROSITE-ProRule" id="PRU00175"/>
    </source>
</evidence>
<dbReference type="OrthoDB" id="10059918at2759"/>
<dbReference type="GO" id="GO:0031267">
    <property type="term" value="F:small GTPase binding"/>
    <property type="evidence" value="ECO:0007669"/>
    <property type="project" value="InterPro"/>
</dbReference>
<keyword evidence="1 3" id="KW-0479">Metal-binding</keyword>
<feature type="region of interest" description="Disordered" evidence="4">
    <location>
        <begin position="185"/>
        <end position="224"/>
    </location>
</feature>
<dbReference type="GO" id="GO:0042391">
    <property type="term" value="P:regulation of membrane potential"/>
    <property type="evidence" value="ECO:0007669"/>
    <property type="project" value="TreeGrafter"/>
</dbReference>
<organism evidence="6 7">
    <name type="scientific">Psylliodes chrysocephalus</name>
    <dbReference type="NCBI Taxonomy" id="3402493"/>
    <lineage>
        <taxon>Eukaryota</taxon>
        <taxon>Metazoa</taxon>
        <taxon>Ecdysozoa</taxon>
        <taxon>Arthropoda</taxon>
        <taxon>Hexapoda</taxon>
        <taxon>Insecta</taxon>
        <taxon>Pterygota</taxon>
        <taxon>Neoptera</taxon>
        <taxon>Endopterygota</taxon>
        <taxon>Coleoptera</taxon>
        <taxon>Polyphaga</taxon>
        <taxon>Cucujiformia</taxon>
        <taxon>Chrysomeloidea</taxon>
        <taxon>Chrysomelidae</taxon>
        <taxon>Galerucinae</taxon>
        <taxon>Alticini</taxon>
        <taxon>Psylliodes</taxon>
    </lineage>
</organism>
<dbReference type="Proteomes" id="UP001153636">
    <property type="component" value="Chromosome 2"/>
</dbReference>
<accession>A0A9P0CT75</accession>
<gene>
    <name evidence="6" type="ORF">PSYICH_LOCUS7503</name>
</gene>
<evidence type="ECO:0000256" key="2">
    <source>
        <dbReference type="ARBA" id="ARBA00022833"/>
    </source>
</evidence>
<protein>
    <recommendedName>
        <fullName evidence="5">RING-type domain-containing protein</fullName>
    </recommendedName>
</protein>
<proteinExistence type="predicted"/>
<evidence type="ECO:0000313" key="7">
    <source>
        <dbReference type="Proteomes" id="UP001153636"/>
    </source>
</evidence>
<dbReference type="GO" id="GO:0048788">
    <property type="term" value="C:cytoskeleton of presynaptic active zone"/>
    <property type="evidence" value="ECO:0007669"/>
    <property type="project" value="TreeGrafter"/>
</dbReference>
<evidence type="ECO:0000259" key="5">
    <source>
        <dbReference type="PROSITE" id="PS50089"/>
    </source>
</evidence>
<dbReference type="PANTHER" id="PTHR12157">
    <property type="entry name" value="REGULATING SYNAPTIC MEMBRANE EXOCYTOSIS PROTEIN"/>
    <property type="match status" value="1"/>
</dbReference>
<feature type="region of interest" description="Disordered" evidence="4">
    <location>
        <begin position="52"/>
        <end position="99"/>
    </location>
</feature>
<dbReference type="AlphaFoldDB" id="A0A9P0CT75"/>
<dbReference type="PANTHER" id="PTHR12157:SF24">
    <property type="entry name" value="FIFE, ISOFORM D"/>
    <property type="match status" value="1"/>
</dbReference>
<dbReference type="EMBL" id="OV651814">
    <property type="protein sequence ID" value="CAH1106088.1"/>
    <property type="molecule type" value="Genomic_DNA"/>
</dbReference>
<dbReference type="InterPro" id="IPR011011">
    <property type="entry name" value="Znf_FYVE_PHD"/>
</dbReference>
<reference evidence="6" key="1">
    <citation type="submission" date="2022-01" db="EMBL/GenBank/DDBJ databases">
        <authorList>
            <person name="King R."/>
        </authorList>
    </citation>
    <scope>NUCLEOTIDE SEQUENCE</scope>
</reference>
<sequence length="330" mass="36240">MFPSNFMNVMKKIQIGVTTEPGAGNTANDPGDGGTTFGKLKQTISSSLLTAQDKVHKMTPRPSLIPDLQEVTPPSEEKPQLESAPPPTAAPVVKTEPGKPPSRAGACRVCLKSFKQDDFSRTCAECHQRVCEDCASYSKLAEHEDPEDWTCSVCRRKLQSRAVMPQDSNESLLEIPIQELQRRHSEARLGSSGGGGAGGLNVGGLGSGLAPPRSPELRRHSDVSPASLKELEKVDLPNIPRAHAPKFKEAGLPSEEIFENGAQLILAMYSAPLSFRKPNVPDEYKPKWDPLLHMYRYRIYINNALKGRVNLGKILPTLDAIQQHLKRVYF</sequence>
<dbReference type="GO" id="GO:0042734">
    <property type="term" value="C:presynaptic membrane"/>
    <property type="evidence" value="ECO:0007669"/>
    <property type="project" value="TreeGrafter"/>
</dbReference>
<dbReference type="GO" id="GO:0050806">
    <property type="term" value="P:positive regulation of synaptic transmission"/>
    <property type="evidence" value="ECO:0007669"/>
    <property type="project" value="TreeGrafter"/>
</dbReference>
<dbReference type="GO" id="GO:0048167">
    <property type="term" value="P:regulation of synaptic plasticity"/>
    <property type="evidence" value="ECO:0007669"/>
    <property type="project" value="TreeGrafter"/>
</dbReference>
<dbReference type="InterPro" id="IPR001841">
    <property type="entry name" value="Znf_RING"/>
</dbReference>
<keyword evidence="2" id="KW-0862">Zinc</keyword>
<keyword evidence="1 3" id="KW-0863">Zinc-finger</keyword>
<dbReference type="GO" id="GO:0008270">
    <property type="term" value="F:zinc ion binding"/>
    <property type="evidence" value="ECO:0007669"/>
    <property type="project" value="UniProtKB-KW"/>
</dbReference>
<dbReference type="SUPFAM" id="SSF57903">
    <property type="entry name" value="FYVE/PHD zinc finger"/>
    <property type="match status" value="1"/>
</dbReference>
<evidence type="ECO:0000256" key="4">
    <source>
        <dbReference type="SAM" id="MobiDB-lite"/>
    </source>
</evidence>
<feature type="compositionally biased region" description="Gly residues" evidence="4">
    <location>
        <begin position="191"/>
        <end position="207"/>
    </location>
</feature>
<dbReference type="GO" id="GO:0044325">
    <property type="term" value="F:transmembrane transporter binding"/>
    <property type="evidence" value="ECO:0007669"/>
    <property type="project" value="TreeGrafter"/>
</dbReference>
<dbReference type="InterPro" id="IPR039032">
    <property type="entry name" value="Rim-like"/>
</dbReference>
<name>A0A9P0CT75_9CUCU</name>
<dbReference type="InterPro" id="IPR013083">
    <property type="entry name" value="Znf_RING/FYVE/PHD"/>
</dbReference>
<evidence type="ECO:0000313" key="6">
    <source>
        <dbReference type="EMBL" id="CAH1106088.1"/>
    </source>
</evidence>
<feature type="domain" description="RING-type" evidence="5">
    <location>
        <begin position="107"/>
        <end position="155"/>
    </location>
</feature>